<dbReference type="InterPro" id="IPR005467">
    <property type="entry name" value="His_kinase_dom"/>
</dbReference>
<keyword evidence="12" id="KW-0472">Membrane</keyword>
<evidence type="ECO:0000259" key="14">
    <source>
        <dbReference type="PROSITE" id="PS50109"/>
    </source>
</evidence>
<evidence type="ECO:0000256" key="7">
    <source>
        <dbReference type="ARBA" id="ARBA00022741"/>
    </source>
</evidence>
<evidence type="ECO:0000256" key="4">
    <source>
        <dbReference type="ARBA" id="ARBA00022553"/>
    </source>
</evidence>
<dbReference type="Gene3D" id="1.10.287.130">
    <property type="match status" value="1"/>
</dbReference>
<keyword evidence="17" id="KW-1185">Reference proteome</keyword>
<dbReference type="SUPFAM" id="SSF55874">
    <property type="entry name" value="ATPase domain of HSP90 chaperone/DNA topoisomerase II/histidine kinase"/>
    <property type="match status" value="1"/>
</dbReference>
<keyword evidence="4" id="KW-0597">Phosphoprotein</keyword>
<dbReference type="PRINTS" id="PR00344">
    <property type="entry name" value="BCTRLSENSOR"/>
</dbReference>
<comment type="catalytic activity">
    <reaction evidence="1">
        <text>ATP + protein L-histidine = ADP + protein N-phospho-L-histidine.</text>
        <dbReference type="EC" id="2.7.13.3"/>
    </reaction>
</comment>
<protein>
    <recommendedName>
        <fullName evidence="3">histidine kinase</fullName>
        <ecNumber evidence="3">2.7.13.3</ecNumber>
    </recommendedName>
</protein>
<dbReference type="GO" id="GO:0005524">
    <property type="term" value="F:ATP binding"/>
    <property type="evidence" value="ECO:0007669"/>
    <property type="project" value="UniProtKB-KW"/>
</dbReference>
<evidence type="ECO:0000313" key="16">
    <source>
        <dbReference type="EMBL" id="GCL64231.1"/>
    </source>
</evidence>
<evidence type="ECO:0000256" key="3">
    <source>
        <dbReference type="ARBA" id="ARBA00012438"/>
    </source>
</evidence>
<dbReference type="PANTHER" id="PTHR45436">
    <property type="entry name" value="SENSOR HISTIDINE KINASE YKOH"/>
    <property type="match status" value="1"/>
</dbReference>
<keyword evidence="9" id="KW-0067">ATP-binding</keyword>
<dbReference type="InterPro" id="IPR036097">
    <property type="entry name" value="HisK_dim/P_sf"/>
</dbReference>
<evidence type="ECO:0000256" key="2">
    <source>
        <dbReference type="ARBA" id="ARBA00004141"/>
    </source>
</evidence>
<evidence type="ECO:0000259" key="15">
    <source>
        <dbReference type="PROSITE" id="PS50885"/>
    </source>
</evidence>
<dbReference type="Pfam" id="PF02518">
    <property type="entry name" value="HATPase_c"/>
    <property type="match status" value="1"/>
</dbReference>
<evidence type="ECO:0000256" key="11">
    <source>
        <dbReference type="ARBA" id="ARBA00023012"/>
    </source>
</evidence>
<evidence type="ECO:0000256" key="12">
    <source>
        <dbReference type="ARBA" id="ARBA00023136"/>
    </source>
</evidence>
<keyword evidence="6" id="KW-0812">Transmembrane</keyword>
<keyword evidence="5" id="KW-0808">Transferase</keyword>
<keyword evidence="11" id="KW-0902">Two-component regulatory system</keyword>
<dbReference type="GO" id="GO:0005886">
    <property type="term" value="C:plasma membrane"/>
    <property type="evidence" value="ECO:0007669"/>
    <property type="project" value="TreeGrafter"/>
</dbReference>
<reference evidence="17" key="1">
    <citation type="submission" date="2019-03" db="EMBL/GenBank/DDBJ databases">
        <title>Aquabacterium pictum sp.nov., the first bacteriochlorophyll a-containing freshwater bacterium in the genus Aquabacterium of the class Betaproteobacteria.</title>
        <authorList>
            <person name="Hirose S."/>
            <person name="Tank M."/>
            <person name="Hara E."/>
            <person name="Tamaki H."/>
            <person name="Takaichi S."/>
            <person name="Haruta S."/>
            <person name="Hanada S."/>
        </authorList>
    </citation>
    <scope>NUCLEOTIDE SEQUENCE [LARGE SCALE GENOMIC DNA]</scope>
    <source>
        <strain evidence="17">W35</strain>
    </source>
</reference>
<dbReference type="InterPro" id="IPR003661">
    <property type="entry name" value="HisK_dim/P_dom"/>
</dbReference>
<dbReference type="PROSITE" id="PS50109">
    <property type="entry name" value="HIS_KIN"/>
    <property type="match status" value="1"/>
</dbReference>
<feature type="region of interest" description="Disordered" evidence="13">
    <location>
        <begin position="105"/>
        <end position="145"/>
    </location>
</feature>
<dbReference type="InterPro" id="IPR003660">
    <property type="entry name" value="HAMP_dom"/>
</dbReference>
<feature type="domain" description="HAMP" evidence="15">
    <location>
        <begin position="218"/>
        <end position="270"/>
    </location>
</feature>
<evidence type="ECO:0000256" key="10">
    <source>
        <dbReference type="ARBA" id="ARBA00022989"/>
    </source>
</evidence>
<dbReference type="InterPro" id="IPR036890">
    <property type="entry name" value="HATPase_C_sf"/>
</dbReference>
<dbReference type="PROSITE" id="PS50885">
    <property type="entry name" value="HAMP"/>
    <property type="match status" value="1"/>
</dbReference>
<dbReference type="CDD" id="cd00075">
    <property type="entry name" value="HATPase"/>
    <property type="match status" value="1"/>
</dbReference>
<dbReference type="InterPro" id="IPR004358">
    <property type="entry name" value="Sig_transdc_His_kin-like_C"/>
</dbReference>
<evidence type="ECO:0000256" key="1">
    <source>
        <dbReference type="ARBA" id="ARBA00000085"/>
    </source>
</evidence>
<evidence type="ECO:0000256" key="6">
    <source>
        <dbReference type="ARBA" id="ARBA00022692"/>
    </source>
</evidence>
<evidence type="ECO:0000256" key="9">
    <source>
        <dbReference type="ARBA" id="ARBA00022840"/>
    </source>
</evidence>
<evidence type="ECO:0000313" key="17">
    <source>
        <dbReference type="Proteomes" id="UP000301751"/>
    </source>
</evidence>
<comment type="subcellular location">
    <subcellularLocation>
        <location evidence="2">Membrane</location>
        <topology evidence="2">Multi-pass membrane protein</topology>
    </subcellularLocation>
</comment>
<evidence type="ECO:0000256" key="5">
    <source>
        <dbReference type="ARBA" id="ARBA00022679"/>
    </source>
</evidence>
<dbReference type="CDD" id="cd00082">
    <property type="entry name" value="HisKA"/>
    <property type="match status" value="1"/>
</dbReference>
<organism evidence="16 17">
    <name type="scientific">Pseudaquabacterium pictum</name>
    <dbReference type="NCBI Taxonomy" id="2315236"/>
    <lineage>
        <taxon>Bacteria</taxon>
        <taxon>Pseudomonadati</taxon>
        <taxon>Pseudomonadota</taxon>
        <taxon>Betaproteobacteria</taxon>
        <taxon>Burkholderiales</taxon>
        <taxon>Sphaerotilaceae</taxon>
        <taxon>Pseudaquabacterium</taxon>
    </lineage>
</organism>
<dbReference type="InterPro" id="IPR050428">
    <property type="entry name" value="TCS_sensor_his_kinase"/>
</dbReference>
<dbReference type="SMART" id="SM00388">
    <property type="entry name" value="HisKA"/>
    <property type="match status" value="1"/>
</dbReference>
<gene>
    <name evidence="16" type="ORF">AQPW35_33120</name>
</gene>
<comment type="caution">
    <text evidence="16">The sequence shown here is derived from an EMBL/GenBank/DDBJ whole genome shotgun (WGS) entry which is preliminary data.</text>
</comment>
<keyword evidence="10" id="KW-1133">Transmembrane helix</keyword>
<dbReference type="EMBL" id="BJCL01000008">
    <property type="protein sequence ID" value="GCL64231.1"/>
    <property type="molecule type" value="Genomic_DNA"/>
</dbReference>
<feature type="compositionally biased region" description="Basic and acidic residues" evidence="13">
    <location>
        <begin position="115"/>
        <end position="137"/>
    </location>
</feature>
<keyword evidence="7" id="KW-0547">Nucleotide-binding</keyword>
<dbReference type="Proteomes" id="UP000301751">
    <property type="component" value="Unassembled WGS sequence"/>
</dbReference>
<feature type="domain" description="Histidine kinase" evidence="14">
    <location>
        <begin position="278"/>
        <end position="490"/>
    </location>
</feature>
<dbReference type="SUPFAM" id="SSF47384">
    <property type="entry name" value="Homodimeric domain of signal transducing histidine kinase"/>
    <property type="match status" value="1"/>
</dbReference>
<evidence type="ECO:0000256" key="8">
    <source>
        <dbReference type="ARBA" id="ARBA00022777"/>
    </source>
</evidence>
<accession>A0A480AS42</accession>
<dbReference type="Gene3D" id="3.30.565.10">
    <property type="entry name" value="Histidine kinase-like ATPase, C-terminal domain"/>
    <property type="match status" value="1"/>
</dbReference>
<dbReference type="GO" id="GO:0000155">
    <property type="term" value="F:phosphorelay sensor kinase activity"/>
    <property type="evidence" value="ECO:0007669"/>
    <property type="project" value="InterPro"/>
</dbReference>
<name>A0A480AS42_9BURK</name>
<dbReference type="InterPro" id="IPR003594">
    <property type="entry name" value="HATPase_dom"/>
</dbReference>
<dbReference type="AlphaFoldDB" id="A0A480AS42"/>
<keyword evidence="8" id="KW-0418">Kinase</keyword>
<dbReference type="RefSeq" id="WP_162520820.1">
    <property type="nucleotide sequence ID" value="NZ_BJCL01000008.1"/>
</dbReference>
<sequence length="507" mass="53319">MKKGRPPSLQGRLLALLLAAVVAVWVGTAASTWRDMQHELDELLDGHLAQAAALLVVQQAAAPGDDDQRLNAPQLHRYAPRVAFQVWHDGALVLRSANAPATPMVSLGPQAVAEARAREARRDRDDDSDDEHHDRKPGPVRQAPASQAGLGLGFHSVQFDGQPWRVFVAQGAARDVRVFVGEQVASRDDILWAVLRGMLGPMALALPLLALAIWWAVRRGTAPLRTLGTTLAARDPQALAPVQLPGATAEMQPMLDALNRLFERITAMVAAERRFTADAAHELRTPIAAIRTQAQVALAETDSAARAHALRATLAGCDRAARLVDQLLTLSRLEAGATPSTALVDLAPLAQRVVGDLAPRAIERGQTLGLDAGPGCQVTGSDALLAVLLRNLVDNALRYSPAGAEVRVAVQRRDGQVQLQVDDSGPGLAEADLARLGERFFRVLGSGQDGSGLGWSIVRRIAAAQGATVAVGRSAALGGLAVTVAWPAAGSVPAPVQVQAPASGDAC</sequence>
<dbReference type="EC" id="2.7.13.3" evidence="3"/>
<proteinExistence type="predicted"/>
<dbReference type="SMART" id="SM00387">
    <property type="entry name" value="HATPase_c"/>
    <property type="match status" value="1"/>
</dbReference>
<dbReference type="PANTHER" id="PTHR45436:SF14">
    <property type="entry name" value="SENSOR PROTEIN QSEC"/>
    <property type="match status" value="1"/>
</dbReference>
<dbReference type="Gene3D" id="1.20.5.1040">
    <property type="entry name" value="Sensor protein qsec"/>
    <property type="match status" value="1"/>
</dbReference>
<evidence type="ECO:0000256" key="13">
    <source>
        <dbReference type="SAM" id="MobiDB-lite"/>
    </source>
</evidence>
<dbReference type="Pfam" id="PF00512">
    <property type="entry name" value="HisKA"/>
    <property type="match status" value="1"/>
</dbReference>